<dbReference type="OrthoDB" id="7992661at2"/>
<protein>
    <submittedName>
        <fullName evidence="1">Uncharacterized protein</fullName>
    </submittedName>
</protein>
<comment type="caution">
    <text evidence="1">The sequence shown here is derived from an EMBL/GenBank/DDBJ whole genome shotgun (WGS) entry which is preliminary data.</text>
</comment>
<accession>A0A5B2W0U8</accession>
<evidence type="ECO:0000313" key="1">
    <source>
        <dbReference type="EMBL" id="KAA2244037.1"/>
    </source>
</evidence>
<organism evidence="1 2">
    <name type="scientific">Salinarimonas soli</name>
    <dbReference type="NCBI Taxonomy" id="1638099"/>
    <lineage>
        <taxon>Bacteria</taxon>
        <taxon>Pseudomonadati</taxon>
        <taxon>Pseudomonadota</taxon>
        <taxon>Alphaproteobacteria</taxon>
        <taxon>Hyphomicrobiales</taxon>
        <taxon>Salinarimonadaceae</taxon>
        <taxon>Salinarimonas</taxon>
    </lineage>
</organism>
<sequence>MFRAGAHGCRPAHWPDGLAPSALRRFIGIVKLHYPEAMLAACAALLIQGQYGMYLRSKADPAPAGVRQVERAAAQRRAPATTKIDDKLPSVVIVAADPPAADIEPPPAVAHRMPLDRARRLFVDTASLSGADYARFVPAERSAPETPAREPKPAQDQGRILVAGLWGPTASACSRSEAQRRGMLPMVLDERGARAGNVSCSFVDRTVTGAGSWAIVAQCRSGRERWTSNVRLALSGPRLTWRSERGSQDYVRCDRTMVASR</sequence>
<reference evidence="1 2" key="2">
    <citation type="submission" date="2019-09" db="EMBL/GenBank/DDBJ databases">
        <authorList>
            <person name="Jin C."/>
        </authorList>
    </citation>
    <scope>NUCLEOTIDE SEQUENCE [LARGE SCALE GENOMIC DNA]</scope>
    <source>
        <strain evidence="1 2">BN140002</strain>
    </source>
</reference>
<keyword evidence="2" id="KW-1185">Reference proteome</keyword>
<dbReference type="AlphaFoldDB" id="A0A5B2W0U8"/>
<reference evidence="1 2" key="1">
    <citation type="submission" date="2019-09" db="EMBL/GenBank/DDBJ databases">
        <title>Salinarimonas rosea gen. nov., sp. nov., a new member of the a-2 subgroup of the Proteobacteria.</title>
        <authorList>
            <person name="Liu J."/>
        </authorList>
    </citation>
    <scope>NUCLEOTIDE SEQUENCE [LARGE SCALE GENOMIC DNA]</scope>
    <source>
        <strain evidence="1 2">BN140002</strain>
    </source>
</reference>
<dbReference type="Proteomes" id="UP000323142">
    <property type="component" value="Unassembled WGS sequence"/>
</dbReference>
<dbReference type="EMBL" id="VUOA01000005">
    <property type="protein sequence ID" value="KAA2244037.1"/>
    <property type="molecule type" value="Genomic_DNA"/>
</dbReference>
<proteinExistence type="predicted"/>
<name>A0A5B2W0U8_9HYPH</name>
<gene>
    <name evidence="1" type="ORF">F0L46_01980</name>
</gene>
<evidence type="ECO:0000313" key="2">
    <source>
        <dbReference type="Proteomes" id="UP000323142"/>
    </source>
</evidence>